<dbReference type="InterPro" id="IPR036322">
    <property type="entry name" value="WD40_repeat_dom_sf"/>
</dbReference>
<evidence type="ECO:0000313" key="7">
    <source>
        <dbReference type="Proteomes" id="UP000027222"/>
    </source>
</evidence>
<dbReference type="PANTHER" id="PTHR19848">
    <property type="entry name" value="WD40 REPEAT PROTEIN"/>
    <property type="match status" value="1"/>
</dbReference>
<name>A0A067TWP1_GALM3</name>
<dbReference type="Gene3D" id="3.40.50.300">
    <property type="entry name" value="P-loop containing nucleotide triphosphate hydrolases"/>
    <property type="match status" value="1"/>
</dbReference>
<dbReference type="PRINTS" id="PR00320">
    <property type="entry name" value="GPROTEINBRPT"/>
</dbReference>
<feature type="repeat" description="WD" evidence="3">
    <location>
        <begin position="905"/>
        <end position="946"/>
    </location>
</feature>
<dbReference type="SMART" id="SM00320">
    <property type="entry name" value="WD40"/>
    <property type="match status" value="4"/>
</dbReference>
<accession>A0A067TWP1</accession>
<dbReference type="Pfam" id="PF00400">
    <property type="entry name" value="WD40"/>
    <property type="match status" value="4"/>
</dbReference>
<dbReference type="Pfam" id="PF24883">
    <property type="entry name" value="NPHP3_N"/>
    <property type="match status" value="1"/>
</dbReference>
<feature type="repeat" description="WD" evidence="3">
    <location>
        <begin position="991"/>
        <end position="1032"/>
    </location>
</feature>
<sequence length="1118" mass="123423">MPSLRKSLSKAKAKAQNLFHRSELSPGYQSRATSTESFSLPPAGTAEDAPSRLKNAGPSSSRQSLPTLLDNGILVPTHEVQAQGIERLEPGITVKPSTFTGATSNSSEQTLSTAITPNPNPWDTWTLDRDFLSQVYDWNAKHPENTLGRVFHKISVAIEQHELLFELVPDGLIPIRGFVKALAHIVKLGTTIAEAKAAALQFTQGVLQWVEKLAAALGEGGNGPFVAKAWDNLADIRRLIDDVCAWAQRMLKAGLVERASVNDRISDFQKEFTQAVARFDVIAHIHIGVAQDHLKENLENLHVHVTAGQDRVEHRLEALAEGQENLVQILQTSQSHIPEATYQVQKKIPCDPGTRQLVLAEIMDWIEDISEGSPCFFWLSGDPGVGKSAVTASVAKECTHRNILWAQYFINRNDASTIDPQVYFPFIVKQMSKRATAVDRTVKKILAKQPDLLKDDIGVQATDLFIKAVRVASESTPESPIAIIIDALDETDSKRLKVTAETFSRILVDLPRNVKVFISSRVENVIRDSFAHQPRAKNIYLSTKTSVADVTQFLETKVREIMAQYHIDQSHWGHNHMQRLCSQASGLFIWAVTAIGYLRSQIDEYGTECLGVVLDQLNSNVDDIDELYKTILEQTYRLNTSPWQIQCFQRIIGGILVQQSPLSINDLKGLLDLRNPQTQAPVDIVHFVRRFRTVLVPGVGGINGQTIPRVHKSFVDFITSPKAQQFRIDTTASHGELALQSIAQLRSLWDPKMLGIPARQLSYVISHWSLHLTCIVGVPVDSEETVDDNGSINEEKTSLSKPPAEQDPGTFIPSSPGPTKLPSDGKILCISTSPDGSHIAYTLGHSILLRDVETGNFTESPFHGHTSNVLSVMFSPDGKYLVSGSNDKTICIWEVETGTRVGDPFIGHGDWVYAAAFSPDGIKVVSASRDKTARIWDATTGQMLHRLQHYFPVQGAFFSPDTKQIVTSAENHAVRIWDAITGDEVKFLQGHLEYRSEVASAFFSPDGKHVLSSSSDGRIILWDAETGVQIPEYFHAAASNLTPTLAFTNSETAPYVETPPKSTTNPKEANLSSYTFDVGKNQTVGGIPGAWIYCSKEDDNWPTFTISTYLGQVVIKCV</sequence>
<dbReference type="InterPro" id="IPR020472">
    <property type="entry name" value="WD40_PAC1"/>
</dbReference>
<dbReference type="PROSITE" id="PS50294">
    <property type="entry name" value="WD_REPEATS_REGION"/>
    <property type="match status" value="3"/>
</dbReference>
<dbReference type="SUPFAM" id="SSF52540">
    <property type="entry name" value="P-loop containing nucleoside triphosphate hydrolases"/>
    <property type="match status" value="1"/>
</dbReference>
<feature type="repeat" description="WD" evidence="3">
    <location>
        <begin position="946"/>
        <end position="987"/>
    </location>
</feature>
<keyword evidence="2" id="KW-0677">Repeat</keyword>
<organism evidence="6 7">
    <name type="scientific">Galerina marginata (strain CBS 339.88)</name>
    <dbReference type="NCBI Taxonomy" id="685588"/>
    <lineage>
        <taxon>Eukaryota</taxon>
        <taxon>Fungi</taxon>
        <taxon>Dikarya</taxon>
        <taxon>Basidiomycota</taxon>
        <taxon>Agaricomycotina</taxon>
        <taxon>Agaricomycetes</taxon>
        <taxon>Agaricomycetidae</taxon>
        <taxon>Agaricales</taxon>
        <taxon>Agaricineae</taxon>
        <taxon>Strophariaceae</taxon>
        <taxon>Galerina</taxon>
    </lineage>
</organism>
<gene>
    <name evidence="6" type="ORF">GALMADRAFT_710662</name>
</gene>
<evidence type="ECO:0000256" key="3">
    <source>
        <dbReference type="PROSITE-ProRule" id="PRU00221"/>
    </source>
</evidence>
<dbReference type="OrthoDB" id="163438at2759"/>
<dbReference type="InterPro" id="IPR001680">
    <property type="entry name" value="WD40_rpt"/>
</dbReference>
<dbReference type="CDD" id="cd00200">
    <property type="entry name" value="WD40"/>
    <property type="match status" value="1"/>
</dbReference>
<feature type="domain" description="Nephrocystin 3-like N-terminal" evidence="5">
    <location>
        <begin position="361"/>
        <end position="521"/>
    </location>
</feature>
<keyword evidence="1 3" id="KW-0853">WD repeat</keyword>
<evidence type="ECO:0000256" key="1">
    <source>
        <dbReference type="ARBA" id="ARBA00022574"/>
    </source>
</evidence>
<evidence type="ECO:0000259" key="5">
    <source>
        <dbReference type="Pfam" id="PF24883"/>
    </source>
</evidence>
<dbReference type="PANTHER" id="PTHR19848:SF8">
    <property type="entry name" value="F-BOX AND WD REPEAT DOMAIN CONTAINING 7"/>
    <property type="match status" value="1"/>
</dbReference>
<feature type="compositionally biased region" description="Polar residues" evidence="4">
    <location>
        <begin position="27"/>
        <end position="38"/>
    </location>
</feature>
<dbReference type="STRING" id="685588.A0A067TWP1"/>
<dbReference type="EMBL" id="KL142368">
    <property type="protein sequence ID" value="KDR84379.1"/>
    <property type="molecule type" value="Genomic_DNA"/>
</dbReference>
<dbReference type="AlphaFoldDB" id="A0A067TWP1"/>
<evidence type="ECO:0000313" key="6">
    <source>
        <dbReference type="EMBL" id="KDR84379.1"/>
    </source>
</evidence>
<evidence type="ECO:0000256" key="4">
    <source>
        <dbReference type="SAM" id="MobiDB-lite"/>
    </source>
</evidence>
<dbReference type="PROSITE" id="PS00678">
    <property type="entry name" value="WD_REPEATS_1"/>
    <property type="match status" value="3"/>
</dbReference>
<dbReference type="HOGENOM" id="CLU_000288_6_0_1"/>
<dbReference type="SUPFAM" id="SSF50978">
    <property type="entry name" value="WD40 repeat-like"/>
    <property type="match status" value="1"/>
</dbReference>
<dbReference type="PROSITE" id="PS50082">
    <property type="entry name" value="WD_REPEATS_2"/>
    <property type="match status" value="4"/>
</dbReference>
<feature type="compositionally biased region" description="Polar residues" evidence="4">
    <location>
        <begin position="57"/>
        <end position="66"/>
    </location>
</feature>
<feature type="repeat" description="WD" evidence="3">
    <location>
        <begin position="862"/>
        <end position="903"/>
    </location>
</feature>
<dbReference type="InterPro" id="IPR056884">
    <property type="entry name" value="NPHP3-like_N"/>
</dbReference>
<dbReference type="Proteomes" id="UP000027222">
    <property type="component" value="Unassembled WGS sequence"/>
</dbReference>
<keyword evidence="7" id="KW-1185">Reference proteome</keyword>
<dbReference type="Gene3D" id="2.130.10.10">
    <property type="entry name" value="YVTN repeat-like/Quinoprotein amine dehydrogenase"/>
    <property type="match status" value="1"/>
</dbReference>
<dbReference type="InterPro" id="IPR027417">
    <property type="entry name" value="P-loop_NTPase"/>
</dbReference>
<dbReference type="InterPro" id="IPR019775">
    <property type="entry name" value="WD40_repeat_CS"/>
</dbReference>
<reference evidence="7" key="1">
    <citation type="journal article" date="2014" name="Proc. Natl. Acad. Sci. U.S.A.">
        <title>Extensive sampling of basidiomycete genomes demonstrates inadequacy of the white-rot/brown-rot paradigm for wood decay fungi.</title>
        <authorList>
            <person name="Riley R."/>
            <person name="Salamov A.A."/>
            <person name="Brown D.W."/>
            <person name="Nagy L.G."/>
            <person name="Floudas D."/>
            <person name="Held B.W."/>
            <person name="Levasseur A."/>
            <person name="Lombard V."/>
            <person name="Morin E."/>
            <person name="Otillar R."/>
            <person name="Lindquist E.A."/>
            <person name="Sun H."/>
            <person name="LaButti K.M."/>
            <person name="Schmutz J."/>
            <person name="Jabbour D."/>
            <person name="Luo H."/>
            <person name="Baker S.E."/>
            <person name="Pisabarro A.G."/>
            <person name="Walton J.D."/>
            <person name="Blanchette R.A."/>
            <person name="Henrissat B."/>
            <person name="Martin F."/>
            <person name="Cullen D."/>
            <person name="Hibbett D.S."/>
            <person name="Grigoriev I.V."/>
        </authorList>
    </citation>
    <scope>NUCLEOTIDE SEQUENCE [LARGE SCALE GENOMIC DNA]</scope>
    <source>
        <strain evidence="7">CBS 339.88</strain>
    </source>
</reference>
<feature type="region of interest" description="Disordered" evidence="4">
    <location>
        <begin position="1"/>
        <end position="67"/>
    </location>
</feature>
<protein>
    <recommendedName>
        <fullName evidence="5">Nephrocystin 3-like N-terminal domain-containing protein</fullName>
    </recommendedName>
</protein>
<evidence type="ECO:0000256" key="2">
    <source>
        <dbReference type="ARBA" id="ARBA00022737"/>
    </source>
</evidence>
<proteinExistence type="predicted"/>
<dbReference type="InterPro" id="IPR015943">
    <property type="entry name" value="WD40/YVTN_repeat-like_dom_sf"/>
</dbReference>
<feature type="region of interest" description="Disordered" evidence="4">
    <location>
        <begin position="784"/>
        <end position="826"/>
    </location>
</feature>